<name>A0A1B8GYH2_9PEZI</name>
<gene>
    <name evidence="3" type="ORF">VE01_01089</name>
</gene>
<reference evidence="4" key="2">
    <citation type="journal article" date="2018" name="Nat. Commun.">
        <title>Extreme sensitivity to ultraviolet light in the fungal pathogen causing white-nose syndrome of bats.</title>
        <authorList>
            <person name="Palmer J.M."/>
            <person name="Drees K.P."/>
            <person name="Foster J.T."/>
            <person name="Lindner D.L."/>
        </authorList>
    </citation>
    <scope>NUCLEOTIDE SEQUENCE [LARGE SCALE GENOMIC DNA]</scope>
    <source>
        <strain evidence="4">UAMH 10579</strain>
    </source>
</reference>
<evidence type="ECO:0008006" key="5">
    <source>
        <dbReference type="Google" id="ProtNLM"/>
    </source>
</evidence>
<proteinExistence type="predicted"/>
<dbReference type="EMBL" id="KV460208">
    <property type="protein sequence ID" value="OBU00861.2"/>
    <property type="molecule type" value="Genomic_DNA"/>
</dbReference>
<feature type="chain" id="PRO_5015191513" description="MBD domain-containing protein" evidence="2">
    <location>
        <begin position="18"/>
        <end position="743"/>
    </location>
</feature>
<feature type="compositionally biased region" description="Polar residues" evidence="1">
    <location>
        <begin position="300"/>
        <end position="315"/>
    </location>
</feature>
<protein>
    <recommendedName>
        <fullName evidence="5">MBD domain-containing protein</fullName>
    </recommendedName>
</protein>
<reference evidence="3 4" key="1">
    <citation type="submission" date="2016-03" db="EMBL/GenBank/DDBJ databases">
        <title>Comparative genomics of Pseudogymnoascus destructans, the fungus causing white-nose syndrome of bats.</title>
        <authorList>
            <person name="Palmer J.M."/>
            <person name="Drees K.P."/>
            <person name="Foster J.T."/>
            <person name="Lindner D.L."/>
        </authorList>
    </citation>
    <scope>NUCLEOTIDE SEQUENCE [LARGE SCALE GENOMIC DNA]</scope>
    <source>
        <strain evidence="3 4">UAMH 10579</strain>
    </source>
</reference>
<dbReference type="STRING" id="342668.A0A1B8GYH2"/>
<feature type="region of interest" description="Disordered" evidence="1">
    <location>
        <begin position="372"/>
        <end position="391"/>
    </location>
</feature>
<feature type="region of interest" description="Disordered" evidence="1">
    <location>
        <begin position="161"/>
        <end position="206"/>
    </location>
</feature>
<dbReference type="AlphaFoldDB" id="A0A1B8GYH2"/>
<organism evidence="3 4">
    <name type="scientific">Pseudogymnoascus verrucosus</name>
    <dbReference type="NCBI Taxonomy" id="342668"/>
    <lineage>
        <taxon>Eukaryota</taxon>
        <taxon>Fungi</taxon>
        <taxon>Dikarya</taxon>
        <taxon>Ascomycota</taxon>
        <taxon>Pezizomycotina</taxon>
        <taxon>Leotiomycetes</taxon>
        <taxon>Thelebolales</taxon>
        <taxon>Thelebolaceae</taxon>
        <taxon>Pseudogymnoascus</taxon>
    </lineage>
</organism>
<feature type="compositionally biased region" description="Polar residues" evidence="1">
    <location>
        <begin position="324"/>
        <end position="349"/>
    </location>
</feature>
<keyword evidence="2" id="KW-0732">Signal</keyword>
<evidence type="ECO:0000256" key="2">
    <source>
        <dbReference type="SAM" id="SignalP"/>
    </source>
</evidence>
<feature type="compositionally biased region" description="Polar residues" evidence="1">
    <location>
        <begin position="275"/>
        <end position="285"/>
    </location>
</feature>
<sequence length="743" mass="83568">MFLLCCIFLLLVENPRRYTLLQVKTGCKLDFAGRNSMDSPKQHIFGLGLTLEADSDAAHANDDGLGLFGDACDVGVGCGNTDPERQGTEDVSFNQDIFINSQIQLLIRDETPRLPSNNSPDIQQQPAIRSESPISPLNNSSDIQQHPIIIQVPRSPPFIKSPDIQQQSGIRNESPQIPSNNPWGVQQQPITGNEPTASPFNNYDSCGTEQQPIIIKETPELLSDNSWDNQQQHVDVVNAANSSQPLLGDVYNDVWDLPSPSDPIWSLFTQGPFQPQTSNDASNHETIPGAYGEHIPQQHPLQTQANNGTSDQTNPGAYVEHNPGQPSFQNQTDISNSNHETNLGVTNEYNPGFAEHSQIPQAQASYINQDIPHTTQPQQGSPPPISQGISSDTINELSELHPLRQYLAQSSQQPQGSLKRVAEEEYIPVPNYAPILQKPSAKRLKTNNGTAVPVPRKVKVNNGGVNVNPRTARRIELDPTQYYQPLAQTPQSWGTINPDGRHRFRYNGFGELKPGMTFTSEEMLEYLIVKFPRTDNLKSNNPSLFIQCVPSDSNSRYPTTISNKCRFTDCPVKMRTIPSGHFRVAFDEQNNENLDPYHCAGYVHLYCLERFCSFSCLAEYCNFVPDTRELREGRNRMSITRDHSEFARMCMVYMENSRQLDPHALGWEYRNTLCSLLTGEYLRLEARVRRATRERQGGNNIGVHGNDMELYAWGQEHKVLLRAMAAQNRPKKRKRCFDEEEED</sequence>
<dbReference type="Proteomes" id="UP000091956">
    <property type="component" value="Unassembled WGS sequence"/>
</dbReference>
<feature type="region of interest" description="Disordered" evidence="1">
    <location>
        <begin position="275"/>
        <end position="294"/>
    </location>
</feature>
<dbReference type="RefSeq" id="XP_018134593.2">
    <property type="nucleotide sequence ID" value="XM_018270617.2"/>
</dbReference>
<keyword evidence="4" id="KW-1185">Reference proteome</keyword>
<evidence type="ECO:0000313" key="3">
    <source>
        <dbReference type="EMBL" id="OBU00861.2"/>
    </source>
</evidence>
<evidence type="ECO:0000313" key="4">
    <source>
        <dbReference type="Proteomes" id="UP000091956"/>
    </source>
</evidence>
<evidence type="ECO:0000256" key="1">
    <source>
        <dbReference type="SAM" id="MobiDB-lite"/>
    </source>
</evidence>
<feature type="region of interest" description="Disordered" evidence="1">
    <location>
        <begin position="300"/>
        <end position="353"/>
    </location>
</feature>
<feature type="compositionally biased region" description="Polar residues" evidence="1">
    <location>
        <begin position="163"/>
        <end position="206"/>
    </location>
</feature>
<accession>A0A1B8GYH2</accession>
<dbReference type="GeneID" id="28834475"/>
<feature type="signal peptide" evidence="2">
    <location>
        <begin position="1"/>
        <end position="17"/>
    </location>
</feature>